<comment type="caution">
    <text evidence="4">The sequence shown here is derived from an EMBL/GenBank/DDBJ whole genome shotgun (WGS) entry which is preliminary data.</text>
</comment>
<dbReference type="Gene3D" id="3.30.70.150">
    <property type="entry name" value="RuBisCO large subunit, N-terminal domain"/>
    <property type="match status" value="1"/>
</dbReference>
<dbReference type="Pfam" id="PF02788">
    <property type="entry name" value="RuBisCO_large_N"/>
    <property type="match status" value="1"/>
</dbReference>
<dbReference type="EMBL" id="DXEX01000053">
    <property type="protein sequence ID" value="HIX58500.1"/>
    <property type="molecule type" value="Genomic_DNA"/>
</dbReference>
<name>A0A9D1WG86_9FIRM</name>
<evidence type="ECO:0000259" key="2">
    <source>
        <dbReference type="Pfam" id="PF00016"/>
    </source>
</evidence>
<feature type="domain" description="Ribulose bisphosphate carboxylase large subunit C-terminal" evidence="2">
    <location>
        <begin position="153"/>
        <end position="433"/>
    </location>
</feature>
<dbReference type="SUPFAM" id="SSF54966">
    <property type="entry name" value="RuBisCO, large subunit, small (N-terminal) domain"/>
    <property type="match status" value="1"/>
</dbReference>
<dbReference type="AlphaFoldDB" id="A0A9D1WG86"/>
<dbReference type="GO" id="GO:0016984">
    <property type="term" value="F:ribulose-bisphosphate carboxylase activity"/>
    <property type="evidence" value="ECO:0007669"/>
    <property type="project" value="InterPro"/>
</dbReference>
<organism evidence="4 5">
    <name type="scientific">Candidatus Blautia gallistercoris</name>
    <dbReference type="NCBI Taxonomy" id="2838490"/>
    <lineage>
        <taxon>Bacteria</taxon>
        <taxon>Bacillati</taxon>
        <taxon>Bacillota</taxon>
        <taxon>Clostridia</taxon>
        <taxon>Lachnospirales</taxon>
        <taxon>Lachnospiraceae</taxon>
        <taxon>Blautia</taxon>
    </lineage>
</organism>
<dbReference type="InterPro" id="IPR036422">
    <property type="entry name" value="RuBisCO_lsu_N_sf"/>
</dbReference>
<dbReference type="InterPro" id="IPR000685">
    <property type="entry name" value="RuBisCO_lsu_C"/>
</dbReference>
<dbReference type="SFLD" id="SFLDG00301">
    <property type="entry name" value="RuBisCO-like_proteins"/>
    <property type="match status" value="1"/>
</dbReference>
<evidence type="ECO:0000313" key="5">
    <source>
        <dbReference type="Proteomes" id="UP000886817"/>
    </source>
</evidence>
<gene>
    <name evidence="4" type="ORF">IAA45_02115</name>
</gene>
<dbReference type="GO" id="GO:0000287">
    <property type="term" value="F:magnesium ion binding"/>
    <property type="evidence" value="ECO:0007669"/>
    <property type="project" value="InterPro"/>
</dbReference>
<dbReference type="SUPFAM" id="SSF51649">
    <property type="entry name" value="RuBisCo, C-terminal domain"/>
    <property type="match status" value="1"/>
</dbReference>
<protein>
    <submittedName>
        <fullName evidence="4">Ribulose 1,5-bisphosphate carboxylase</fullName>
    </submittedName>
</protein>
<accession>A0A9D1WG86</accession>
<reference evidence="4" key="2">
    <citation type="submission" date="2021-04" db="EMBL/GenBank/DDBJ databases">
        <authorList>
            <person name="Gilroy R."/>
        </authorList>
    </citation>
    <scope>NUCLEOTIDE SEQUENCE</scope>
    <source>
        <strain evidence="4">ChiSjej1B19-8411</strain>
    </source>
</reference>
<evidence type="ECO:0000313" key="4">
    <source>
        <dbReference type="EMBL" id="HIX58500.1"/>
    </source>
</evidence>
<dbReference type="Pfam" id="PF00016">
    <property type="entry name" value="RuBisCO_large"/>
    <property type="match status" value="1"/>
</dbReference>
<dbReference type="InterPro" id="IPR033966">
    <property type="entry name" value="RuBisCO"/>
</dbReference>
<comment type="similarity">
    <text evidence="1">Belongs to the RuBisCO large chain family.</text>
</comment>
<dbReference type="SFLD" id="SFLDS00014">
    <property type="entry name" value="RuBisCO"/>
    <property type="match status" value="1"/>
</dbReference>
<dbReference type="CDD" id="cd08205">
    <property type="entry name" value="RuBisCO_IV_RLP"/>
    <property type="match status" value="1"/>
</dbReference>
<dbReference type="PANTHER" id="PTHR42704:SF17">
    <property type="entry name" value="RIBULOSE BISPHOSPHATE CARBOXYLASE LARGE CHAIN"/>
    <property type="match status" value="1"/>
</dbReference>
<evidence type="ECO:0000259" key="3">
    <source>
        <dbReference type="Pfam" id="PF02788"/>
    </source>
</evidence>
<dbReference type="GO" id="GO:0015977">
    <property type="term" value="P:carbon fixation"/>
    <property type="evidence" value="ECO:0007669"/>
    <property type="project" value="InterPro"/>
</dbReference>
<dbReference type="InterPro" id="IPR017443">
    <property type="entry name" value="RuBisCO_lsu_fd_N"/>
</dbReference>
<feature type="domain" description="Ribulose bisphosphate carboxylase large subunit ferrodoxin-like N-terminal" evidence="3">
    <location>
        <begin position="26"/>
        <end position="143"/>
    </location>
</feature>
<sequence length="447" mass="49133">MIEQNRFYNTLLNPLYEGCDIDDLCVATYLIGATKEEGAILKAVSIGIEQTTGSWVDVPAETDEMRAKYCSKIIGVYEVPNYENQTNVDMDIAPKGMRFYIVRIGYPVANIENNIPLLIGSIAGNIMSMPYLKLLDIDFPKKFVDAFQGPKFGIEGIREILNVYERPLLNNMIKPCTGYTPEVGEKLFFEAAAGGVDIIKDDELIGGTREFNDLAERVKRNMDAVERAKAIKGENTMYACNITDEVSRLKENAMTVINNGGNCIMIDIHGTGYSACRMLAEDPEITVPILAHSCFNGAFTCSPYQGMSSKVVNKLVRLSGADIYLTQPPYGKFDNTFDTYITNINTTKAKFYDLKPMLPFVGGGVVPGLIAKFMDDCGPDVLLGVGAGIHAHPMGPRAGAVAFRNAIDAVMNDIPLREKAKTCKELAAALDKWGLYGEDHSKNLYAI</sequence>
<evidence type="ECO:0000256" key="1">
    <source>
        <dbReference type="RuleBase" id="RU003834"/>
    </source>
</evidence>
<dbReference type="InterPro" id="IPR036376">
    <property type="entry name" value="RuBisCO_lsu_C_sf"/>
</dbReference>
<dbReference type="PANTHER" id="PTHR42704">
    <property type="entry name" value="RIBULOSE BISPHOSPHATE CARBOXYLASE"/>
    <property type="match status" value="1"/>
</dbReference>
<proteinExistence type="inferred from homology"/>
<reference evidence="4" key="1">
    <citation type="journal article" date="2021" name="PeerJ">
        <title>Extensive microbial diversity within the chicken gut microbiome revealed by metagenomics and culture.</title>
        <authorList>
            <person name="Gilroy R."/>
            <person name="Ravi A."/>
            <person name="Getino M."/>
            <person name="Pursley I."/>
            <person name="Horton D.L."/>
            <person name="Alikhan N.F."/>
            <person name="Baker D."/>
            <person name="Gharbi K."/>
            <person name="Hall N."/>
            <person name="Watson M."/>
            <person name="Adriaenssens E.M."/>
            <person name="Foster-Nyarko E."/>
            <person name="Jarju S."/>
            <person name="Secka A."/>
            <person name="Antonio M."/>
            <person name="Oren A."/>
            <person name="Chaudhuri R.R."/>
            <person name="La Ragione R."/>
            <person name="Hildebrand F."/>
            <person name="Pallen M.J."/>
        </authorList>
    </citation>
    <scope>NUCLEOTIDE SEQUENCE</scope>
    <source>
        <strain evidence="4">ChiSjej1B19-8411</strain>
    </source>
</reference>
<dbReference type="Proteomes" id="UP000886817">
    <property type="component" value="Unassembled WGS sequence"/>
</dbReference>
<dbReference type="Gene3D" id="3.20.20.110">
    <property type="entry name" value="Ribulose bisphosphate carboxylase, large subunit, C-terminal domain"/>
    <property type="match status" value="1"/>
</dbReference>